<sequence length="752" mass="84458">MRHLWLWAAWGLWGLLLCAAEPRTDGSKIIPKITETIPKYGSINGATRLTIKGEGFAQANQFNYGVENAELGNSVQLVSSFQSISCDVEKDASHSTHITCYTRAMPEDSYTVRVSVDGIPITENNTCKGHINSWACSFSARSFRTPTIRSITPLSGSPGTLITIQGRIFTDVYGSNTALSSNGKNVRILRVYVGGMPCELLIPQSDNLSLPQKTTYFVSSLNKISMFQTYAEVTRISPSHGSIQGGTTLTISGRFFDQTDLPVRVLVGGQACDILNITENSIYCKTPPRPHLPRTVYPGGRGLKLEVWNNSRPVRLEEVLEYNENTPGYMGSSWVDSASYAWPMDQDTFVARFSGFLVAPDSDVYRFYIKGDDRYAIYFSQTELPDDKVRIAYHSANANSYFSSPTQRSDEIHLQKGKEYYFEILLQEYRLSAFVDVGLYQSRNVYTEQQTGDAVNEEQIIKSQSTVIQEVQVITLENWETTNATNEVQKITVTSPCVKDNSCSLYQYRLIYNTEKTFHPKVLLPADASDLVLQSALNGLWSIKPDTVQVIRTQNPESYTYMITFISTRGDFDLLSYEVFEGNNITLDITEVTKGKPSLETFTLSWDGIASKPLTPWSSEAEFQAAVEEMVSAKCPPQIANFEEGFEVKYFRDYETAFNLEHINRGQKTAETDAYCGRYSLKNPAVLFDSADVKPNRLPYGDILLFPYNQLCLAYKGFLANHIGLKFQYQDSTKTTRSMDVQFPFNFAGGNK</sequence>
<dbReference type="Pfam" id="PF01833">
    <property type="entry name" value="TIG"/>
    <property type="match status" value="3"/>
</dbReference>
<evidence type="ECO:0000313" key="4">
    <source>
        <dbReference type="Ensembl" id="ENSLAFP00000018968.1"/>
    </source>
</evidence>
<dbReference type="AlphaFoldDB" id="G3TTR0"/>
<dbReference type="InterPro" id="IPR037524">
    <property type="entry name" value="PA14/GLEYA"/>
</dbReference>
<keyword evidence="5" id="KW-1185">Reference proteome</keyword>
<dbReference type="FunFam" id="2.60.40.10:FF:001162">
    <property type="entry name" value="PKHD1 like 1"/>
    <property type="match status" value="1"/>
</dbReference>
<dbReference type="Pfam" id="PF07691">
    <property type="entry name" value="PA14"/>
    <property type="match status" value="1"/>
</dbReference>
<dbReference type="InterPro" id="IPR014756">
    <property type="entry name" value="Ig_E-set"/>
</dbReference>
<dbReference type="PROSITE" id="PS51820">
    <property type="entry name" value="PA14"/>
    <property type="match status" value="1"/>
</dbReference>
<dbReference type="InterPro" id="IPR011658">
    <property type="entry name" value="PA14_dom"/>
</dbReference>
<dbReference type="SUPFAM" id="SSF56988">
    <property type="entry name" value="Anthrax protective antigen"/>
    <property type="match status" value="1"/>
</dbReference>
<evidence type="ECO:0000256" key="1">
    <source>
        <dbReference type="ARBA" id="ARBA00022729"/>
    </source>
</evidence>
<name>G3TTR0_LOXAF</name>
<proteinExistence type="predicted"/>
<reference evidence="4 5" key="1">
    <citation type="submission" date="2009-06" db="EMBL/GenBank/DDBJ databases">
        <title>The Genome Sequence of Loxodonta africana (African elephant).</title>
        <authorList>
            <person name="Di Palma F."/>
            <person name="Heiman D."/>
            <person name="Young S."/>
            <person name="Johnson J."/>
            <person name="Lander E.S."/>
            <person name="Lindblad-Toh K."/>
        </authorList>
    </citation>
    <scope>NUCLEOTIDE SEQUENCE [LARGE SCALE GENOMIC DNA]</scope>
    <source>
        <strain evidence="4 5">Isolate ISIS603380</strain>
    </source>
</reference>
<dbReference type="FunFam" id="2.60.40.10:FF:000857">
    <property type="entry name" value="PKHD1 like 1"/>
    <property type="match status" value="1"/>
</dbReference>
<evidence type="ECO:0000256" key="2">
    <source>
        <dbReference type="SAM" id="SignalP"/>
    </source>
</evidence>
<dbReference type="GeneTree" id="ENSGT00940000157594"/>
<dbReference type="PANTHER" id="PTHR46769">
    <property type="entry name" value="POLYCYSTIC KIDNEY AND HEPATIC DISEASE 1 (AUTOSOMAL RECESSIVE)-LIKE 1"/>
    <property type="match status" value="1"/>
</dbReference>
<dbReference type="SMART" id="SM00758">
    <property type="entry name" value="PA14"/>
    <property type="match status" value="1"/>
</dbReference>
<dbReference type="FunFam" id="2.60.40.10:FF:001292">
    <property type="entry name" value="PKHD1 like 1"/>
    <property type="match status" value="1"/>
</dbReference>
<dbReference type="SUPFAM" id="SSF81296">
    <property type="entry name" value="E set domains"/>
    <property type="match status" value="3"/>
</dbReference>
<evidence type="ECO:0000259" key="3">
    <source>
        <dbReference type="PROSITE" id="PS51820"/>
    </source>
</evidence>
<dbReference type="PANTHER" id="PTHR46769:SF3">
    <property type="entry name" value="FIBROCYSTIN-L"/>
    <property type="match status" value="1"/>
</dbReference>
<dbReference type="Gene3D" id="2.60.40.10">
    <property type="entry name" value="Immunoglobulins"/>
    <property type="match status" value="3"/>
</dbReference>
<gene>
    <name evidence="4" type="primary">PKHD1L1</name>
</gene>
<reference evidence="4" key="3">
    <citation type="submission" date="2025-09" db="UniProtKB">
        <authorList>
            <consortium name="Ensembl"/>
        </authorList>
    </citation>
    <scope>IDENTIFICATION</scope>
    <source>
        <strain evidence="4">Isolate ISIS603380</strain>
    </source>
</reference>
<feature type="signal peptide" evidence="2">
    <location>
        <begin position="1"/>
        <end position="20"/>
    </location>
</feature>
<dbReference type="InterPro" id="IPR002909">
    <property type="entry name" value="IPT_dom"/>
</dbReference>
<dbReference type="InterPro" id="IPR052387">
    <property type="entry name" value="Fibrocystin"/>
</dbReference>
<dbReference type="InterPro" id="IPR013783">
    <property type="entry name" value="Ig-like_fold"/>
</dbReference>
<dbReference type="Ensembl" id="ENSLAFT00000032255.1">
    <property type="protein sequence ID" value="ENSLAFP00000018968.1"/>
    <property type="gene ID" value="ENSLAFG00000007823.4"/>
</dbReference>
<dbReference type="Gene3D" id="3.90.182.10">
    <property type="entry name" value="Toxin - Anthrax Protective Antigen,domain 1"/>
    <property type="match status" value="1"/>
</dbReference>
<dbReference type="SMART" id="SM00429">
    <property type="entry name" value="IPT"/>
    <property type="match status" value="3"/>
</dbReference>
<dbReference type="Proteomes" id="UP000007646">
    <property type="component" value="Unassembled WGS sequence"/>
</dbReference>
<reference evidence="4" key="2">
    <citation type="submission" date="2025-08" db="UniProtKB">
        <authorList>
            <consortium name="Ensembl"/>
        </authorList>
    </citation>
    <scope>IDENTIFICATION</scope>
    <source>
        <strain evidence="4">Isolate ISIS603380</strain>
    </source>
</reference>
<evidence type="ECO:0000313" key="5">
    <source>
        <dbReference type="Proteomes" id="UP000007646"/>
    </source>
</evidence>
<protein>
    <submittedName>
        <fullName evidence="4">PKHD1 like 1</fullName>
    </submittedName>
</protein>
<keyword evidence="1 2" id="KW-0732">Signal</keyword>
<feature type="domain" description="PA14" evidence="3">
    <location>
        <begin position="298"/>
        <end position="453"/>
    </location>
</feature>
<organism evidence="4 5">
    <name type="scientific">Loxodonta africana</name>
    <name type="common">African elephant</name>
    <dbReference type="NCBI Taxonomy" id="9785"/>
    <lineage>
        <taxon>Eukaryota</taxon>
        <taxon>Metazoa</taxon>
        <taxon>Chordata</taxon>
        <taxon>Craniata</taxon>
        <taxon>Vertebrata</taxon>
        <taxon>Euteleostomi</taxon>
        <taxon>Mammalia</taxon>
        <taxon>Eutheria</taxon>
        <taxon>Afrotheria</taxon>
        <taxon>Proboscidea</taxon>
        <taxon>Elephantidae</taxon>
        <taxon>Loxodonta</taxon>
    </lineage>
</organism>
<feature type="chain" id="PRO_5003455864" evidence="2">
    <location>
        <begin position="21"/>
        <end position="752"/>
    </location>
</feature>
<accession>G3TTR0</accession>
<dbReference type="HOGENOM" id="CLU_021852_0_0_1"/>
<dbReference type="CDD" id="cd00603">
    <property type="entry name" value="IPT_PCSR"/>
    <property type="match status" value="2"/>
</dbReference>